<name>A0A1B8ZEP3_9FLAO</name>
<accession>A0A1B8ZEP3</accession>
<dbReference type="AlphaFoldDB" id="A0A1B8ZEP3"/>
<protein>
    <submittedName>
        <fullName evidence="1">Uncharacterized protein</fullName>
    </submittedName>
</protein>
<gene>
    <name evidence="1" type="ORF">BBI00_19715</name>
</gene>
<proteinExistence type="predicted"/>
<organism evidence="1 2">
    <name type="scientific">Chryseobacterium arthrosphaerae</name>
    <dbReference type="NCBI Taxonomy" id="651561"/>
    <lineage>
        <taxon>Bacteria</taxon>
        <taxon>Pseudomonadati</taxon>
        <taxon>Bacteroidota</taxon>
        <taxon>Flavobacteriia</taxon>
        <taxon>Flavobacteriales</taxon>
        <taxon>Weeksellaceae</taxon>
        <taxon>Chryseobacterium group</taxon>
        <taxon>Chryseobacterium</taxon>
    </lineage>
</organism>
<reference evidence="2" key="1">
    <citation type="submission" date="2016-07" db="EMBL/GenBank/DDBJ databases">
        <authorList>
            <person name="Florea S."/>
            <person name="Webb J.S."/>
            <person name="Jaromczyk J."/>
            <person name="Schardl C.L."/>
        </authorList>
    </citation>
    <scope>NUCLEOTIDE SEQUENCE [LARGE SCALE GENOMIC DNA]</scope>
    <source>
        <strain evidence="2">CC-VM-7</strain>
    </source>
</reference>
<comment type="caution">
    <text evidence="1">The sequence shown here is derived from an EMBL/GenBank/DDBJ whole genome shotgun (WGS) entry which is preliminary data.</text>
</comment>
<evidence type="ECO:0000313" key="1">
    <source>
        <dbReference type="EMBL" id="OCA70078.1"/>
    </source>
</evidence>
<sequence length="88" mass="10706">MQFYFLKLFFFDKQLLTCRMFLLVPNNCLSAFKCKQKLKAKTERNTKKSGYHLILIKINILCKQKCELFKDVFMDLKKQKKKKLYTIR</sequence>
<dbReference type="EMBL" id="MAYG01000023">
    <property type="protein sequence ID" value="OCA70078.1"/>
    <property type="molecule type" value="Genomic_DNA"/>
</dbReference>
<evidence type="ECO:0000313" key="2">
    <source>
        <dbReference type="Proteomes" id="UP000093432"/>
    </source>
</evidence>
<dbReference type="Proteomes" id="UP000093432">
    <property type="component" value="Unassembled WGS sequence"/>
</dbReference>